<evidence type="ECO:0000313" key="3">
    <source>
        <dbReference type="Proteomes" id="UP000054342"/>
    </source>
</evidence>
<feature type="region of interest" description="Disordered" evidence="1">
    <location>
        <begin position="78"/>
        <end position="97"/>
    </location>
</feature>
<feature type="region of interest" description="Disordered" evidence="1">
    <location>
        <begin position="1"/>
        <end position="53"/>
    </location>
</feature>
<evidence type="ECO:0000256" key="1">
    <source>
        <dbReference type="SAM" id="MobiDB-lite"/>
    </source>
</evidence>
<protein>
    <submittedName>
        <fullName evidence="2">Uncharacterized protein</fullName>
    </submittedName>
</protein>
<reference evidence="2 3" key="1">
    <citation type="submission" date="2015-01" db="EMBL/GenBank/DDBJ databases">
        <title>The Genome Sequence of Exophiala xenobiotica CBS118157.</title>
        <authorList>
            <consortium name="The Broad Institute Genomics Platform"/>
            <person name="Cuomo C."/>
            <person name="de Hoog S."/>
            <person name="Gorbushina A."/>
            <person name="Stielow B."/>
            <person name="Teixiera M."/>
            <person name="Abouelleil A."/>
            <person name="Chapman S.B."/>
            <person name="Priest M."/>
            <person name="Young S.K."/>
            <person name="Wortman J."/>
            <person name="Nusbaum C."/>
            <person name="Birren B."/>
        </authorList>
    </citation>
    <scope>NUCLEOTIDE SEQUENCE [LARGE SCALE GENOMIC DNA]</scope>
    <source>
        <strain evidence="2 3">CBS 118157</strain>
    </source>
</reference>
<organism evidence="2 3">
    <name type="scientific">Exophiala xenobiotica</name>
    <dbReference type="NCBI Taxonomy" id="348802"/>
    <lineage>
        <taxon>Eukaryota</taxon>
        <taxon>Fungi</taxon>
        <taxon>Dikarya</taxon>
        <taxon>Ascomycota</taxon>
        <taxon>Pezizomycotina</taxon>
        <taxon>Eurotiomycetes</taxon>
        <taxon>Chaetothyriomycetidae</taxon>
        <taxon>Chaetothyriales</taxon>
        <taxon>Herpotrichiellaceae</taxon>
        <taxon>Exophiala</taxon>
    </lineage>
</organism>
<sequence>MAYLQDQKQTTINTAKFRIGIQHPDGSADLKEPASYTENTHNPYDPQSPIIHHNSSGREEFWRYKQTDVIKVYHETRKGTKCKAKKKTEQDVKEEAK</sequence>
<proteinExistence type="predicted"/>
<keyword evidence="3" id="KW-1185">Reference proteome</keyword>
<dbReference type="Proteomes" id="UP000054342">
    <property type="component" value="Unassembled WGS sequence"/>
</dbReference>
<feature type="compositionally biased region" description="Polar residues" evidence="1">
    <location>
        <begin position="1"/>
        <end position="14"/>
    </location>
</feature>
<accession>A0A0D2EVL8</accession>
<dbReference type="GeneID" id="25325215"/>
<dbReference type="EMBL" id="KN847318">
    <property type="protein sequence ID" value="KIW58810.1"/>
    <property type="molecule type" value="Genomic_DNA"/>
</dbReference>
<feature type="compositionally biased region" description="Basic and acidic residues" evidence="1">
    <location>
        <begin position="87"/>
        <end position="97"/>
    </location>
</feature>
<gene>
    <name evidence="2" type="ORF">PV05_03307</name>
</gene>
<dbReference type="AlphaFoldDB" id="A0A0D2EVL8"/>
<dbReference type="HOGENOM" id="CLU_2346704_0_0_1"/>
<evidence type="ECO:0000313" key="2">
    <source>
        <dbReference type="EMBL" id="KIW58810.1"/>
    </source>
</evidence>
<dbReference type="RefSeq" id="XP_013319394.1">
    <property type="nucleotide sequence ID" value="XM_013463940.1"/>
</dbReference>
<name>A0A0D2EVL8_9EURO</name>